<evidence type="ECO:0000313" key="2">
    <source>
        <dbReference type="EMBL" id="KKL87999.1"/>
    </source>
</evidence>
<accession>A0A0F9FNJ0</accession>
<evidence type="ECO:0000256" key="1">
    <source>
        <dbReference type="SAM" id="Phobius"/>
    </source>
</evidence>
<keyword evidence="1" id="KW-0472">Membrane</keyword>
<organism evidence="2">
    <name type="scientific">marine sediment metagenome</name>
    <dbReference type="NCBI Taxonomy" id="412755"/>
    <lineage>
        <taxon>unclassified sequences</taxon>
        <taxon>metagenomes</taxon>
        <taxon>ecological metagenomes</taxon>
    </lineage>
</organism>
<protein>
    <submittedName>
        <fullName evidence="2">Uncharacterized protein</fullName>
    </submittedName>
</protein>
<proteinExistence type="predicted"/>
<gene>
    <name evidence="2" type="ORF">LCGC14_1929110</name>
</gene>
<feature type="transmembrane region" description="Helical" evidence="1">
    <location>
        <begin position="7"/>
        <end position="28"/>
    </location>
</feature>
<keyword evidence="1" id="KW-1133">Transmembrane helix</keyword>
<dbReference type="AlphaFoldDB" id="A0A0F9FNJ0"/>
<reference evidence="2" key="1">
    <citation type="journal article" date="2015" name="Nature">
        <title>Complex archaea that bridge the gap between prokaryotes and eukaryotes.</title>
        <authorList>
            <person name="Spang A."/>
            <person name="Saw J.H."/>
            <person name="Jorgensen S.L."/>
            <person name="Zaremba-Niedzwiedzka K."/>
            <person name="Martijn J."/>
            <person name="Lind A.E."/>
            <person name="van Eijk R."/>
            <person name="Schleper C."/>
            <person name="Guy L."/>
            <person name="Ettema T.J."/>
        </authorList>
    </citation>
    <scope>NUCLEOTIDE SEQUENCE</scope>
</reference>
<keyword evidence="1" id="KW-0812">Transmembrane</keyword>
<sequence length="62" mass="7086">MNNNFKIIAIIVAMFIGFLLGYSIPPFIHSGVFTGREVKGVEIKVDKATEDFYKNLYKEDDK</sequence>
<name>A0A0F9FNJ0_9ZZZZ</name>
<comment type="caution">
    <text evidence="2">The sequence shown here is derived from an EMBL/GenBank/DDBJ whole genome shotgun (WGS) entry which is preliminary data.</text>
</comment>
<dbReference type="EMBL" id="LAZR01020687">
    <property type="protein sequence ID" value="KKL87999.1"/>
    <property type="molecule type" value="Genomic_DNA"/>
</dbReference>